<accession>A0AC58UPJ3</accession>
<keyword evidence="1" id="KW-1185">Reference proteome</keyword>
<name>A0AC58UPJ3_TOBAC</name>
<gene>
    <name evidence="2" type="primary">LOC142181780</name>
</gene>
<protein>
    <submittedName>
        <fullName evidence="2">Uncharacterized protein LOC142181780</fullName>
    </submittedName>
</protein>
<evidence type="ECO:0000313" key="2">
    <source>
        <dbReference type="RefSeq" id="XP_075111407.1"/>
    </source>
</evidence>
<evidence type="ECO:0000313" key="1">
    <source>
        <dbReference type="Proteomes" id="UP000790787"/>
    </source>
</evidence>
<reference evidence="2" key="2">
    <citation type="submission" date="2025-08" db="UniProtKB">
        <authorList>
            <consortium name="RefSeq"/>
        </authorList>
    </citation>
    <scope>IDENTIFICATION</scope>
    <source>
        <tissue evidence="2">Leaf</tissue>
    </source>
</reference>
<reference evidence="1" key="1">
    <citation type="journal article" date="2014" name="Nat. Commun.">
        <title>The tobacco genome sequence and its comparison with those of tomato and potato.</title>
        <authorList>
            <person name="Sierro N."/>
            <person name="Battey J.N."/>
            <person name="Ouadi S."/>
            <person name="Bakaher N."/>
            <person name="Bovet L."/>
            <person name="Willig A."/>
            <person name="Goepfert S."/>
            <person name="Peitsch M.C."/>
            <person name="Ivanov N.V."/>
        </authorList>
    </citation>
    <scope>NUCLEOTIDE SEQUENCE [LARGE SCALE GENOMIC DNA]</scope>
</reference>
<dbReference type="Proteomes" id="UP000790787">
    <property type="component" value="Chromosome 6"/>
</dbReference>
<sequence>MALKATIFFAWISYHNSHINWGNSLFIKAVIPPKVEIPSLRIIQEVELSDTEWVQSHYEQLALIDGKRMNEVCHGKLYQDRMARDFNKNIRPRQFTPRQLLLKWIFPHHDEAKGKFSPNWQGPYIVHRVLRGGAPILAEMDGEIWQKPIHSDTVKRYYV</sequence>
<proteinExistence type="predicted"/>
<organism evidence="1 2">
    <name type="scientific">Nicotiana tabacum</name>
    <name type="common">Common tobacco</name>
    <dbReference type="NCBI Taxonomy" id="4097"/>
    <lineage>
        <taxon>Eukaryota</taxon>
        <taxon>Viridiplantae</taxon>
        <taxon>Streptophyta</taxon>
        <taxon>Embryophyta</taxon>
        <taxon>Tracheophyta</taxon>
        <taxon>Spermatophyta</taxon>
        <taxon>Magnoliopsida</taxon>
        <taxon>eudicotyledons</taxon>
        <taxon>Gunneridae</taxon>
        <taxon>Pentapetalae</taxon>
        <taxon>asterids</taxon>
        <taxon>lamiids</taxon>
        <taxon>Solanales</taxon>
        <taxon>Solanaceae</taxon>
        <taxon>Nicotianoideae</taxon>
        <taxon>Nicotianeae</taxon>
        <taxon>Nicotiana</taxon>
    </lineage>
</organism>
<dbReference type="RefSeq" id="XP_075111407.1">
    <property type="nucleotide sequence ID" value="XM_075255306.1"/>
</dbReference>